<gene>
    <name evidence="1" type="ORF">DSO57_1010825</name>
</gene>
<proteinExistence type="predicted"/>
<name>A0ACC2S8E2_9FUNG</name>
<accession>A0ACC2S8E2</accession>
<keyword evidence="2" id="KW-1185">Reference proteome</keyword>
<reference evidence="1" key="1">
    <citation type="submission" date="2022-04" db="EMBL/GenBank/DDBJ databases">
        <title>Genome of the entomopathogenic fungus Entomophthora muscae.</title>
        <authorList>
            <person name="Elya C."/>
            <person name="Lovett B.R."/>
            <person name="Lee E."/>
            <person name="Macias A.M."/>
            <person name="Hajek A.E."/>
            <person name="De Bivort B.L."/>
            <person name="Kasson M.T."/>
            <person name="De Fine Licht H.H."/>
            <person name="Stajich J.E."/>
        </authorList>
    </citation>
    <scope>NUCLEOTIDE SEQUENCE</scope>
    <source>
        <strain evidence="1">Berkeley</strain>
    </source>
</reference>
<evidence type="ECO:0000313" key="1">
    <source>
        <dbReference type="EMBL" id="KAJ9058595.1"/>
    </source>
</evidence>
<sequence length="169" mass="19129">MVRWKDDNKVLSHKIASLETKHLKALSKEGNDNKSQGQDNGRMVWLDLDPSYINEQPDFGGGDSPEQHYPLFEAFKQGLNFLIPHQVIQTLCHQGLDSNWVTTEAAHIKENGPIIRELVQEVTILSQHLAALPLTGPSQPVISTPFPSSAMILEIYWKSMTTYQNYNMK</sequence>
<dbReference type="EMBL" id="QTSX02005716">
    <property type="protein sequence ID" value="KAJ9058595.1"/>
    <property type="molecule type" value="Genomic_DNA"/>
</dbReference>
<organism evidence="1 2">
    <name type="scientific">Entomophthora muscae</name>
    <dbReference type="NCBI Taxonomy" id="34485"/>
    <lineage>
        <taxon>Eukaryota</taxon>
        <taxon>Fungi</taxon>
        <taxon>Fungi incertae sedis</taxon>
        <taxon>Zoopagomycota</taxon>
        <taxon>Entomophthoromycotina</taxon>
        <taxon>Entomophthoromycetes</taxon>
        <taxon>Entomophthorales</taxon>
        <taxon>Entomophthoraceae</taxon>
        <taxon>Entomophthora</taxon>
    </lineage>
</organism>
<evidence type="ECO:0000313" key="2">
    <source>
        <dbReference type="Proteomes" id="UP001165960"/>
    </source>
</evidence>
<protein>
    <submittedName>
        <fullName evidence="1">Uncharacterized protein</fullName>
    </submittedName>
</protein>
<dbReference type="Proteomes" id="UP001165960">
    <property type="component" value="Unassembled WGS sequence"/>
</dbReference>
<comment type="caution">
    <text evidence="1">The sequence shown here is derived from an EMBL/GenBank/DDBJ whole genome shotgun (WGS) entry which is preliminary data.</text>
</comment>